<dbReference type="RefSeq" id="WP_188652409.1">
    <property type="nucleotide sequence ID" value="NZ_BMIN01000005.1"/>
</dbReference>
<feature type="region of interest" description="Disordered" evidence="1">
    <location>
        <begin position="28"/>
        <end position="68"/>
    </location>
</feature>
<accession>A0ABQ1Q0R9</accession>
<evidence type="ECO:0000313" key="3">
    <source>
        <dbReference type="Proteomes" id="UP000642571"/>
    </source>
</evidence>
<feature type="compositionally biased region" description="Basic and acidic residues" evidence="1">
    <location>
        <begin position="39"/>
        <end position="56"/>
    </location>
</feature>
<organism evidence="2 3">
    <name type="scientific">Pontibacillus salipaludis</name>
    <dbReference type="NCBI Taxonomy" id="1697394"/>
    <lineage>
        <taxon>Bacteria</taxon>
        <taxon>Bacillati</taxon>
        <taxon>Bacillota</taxon>
        <taxon>Bacilli</taxon>
        <taxon>Bacillales</taxon>
        <taxon>Bacillaceae</taxon>
        <taxon>Pontibacillus</taxon>
    </lineage>
</organism>
<proteinExistence type="predicted"/>
<evidence type="ECO:0000256" key="1">
    <source>
        <dbReference type="SAM" id="MobiDB-lite"/>
    </source>
</evidence>
<dbReference type="EMBL" id="BMIN01000005">
    <property type="protein sequence ID" value="GGD08426.1"/>
    <property type="molecule type" value="Genomic_DNA"/>
</dbReference>
<gene>
    <name evidence="2" type="ORF">GCM10011389_15010</name>
</gene>
<reference evidence="3" key="1">
    <citation type="journal article" date="2019" name="Int. J. Syst. Evol. Microbiol.">
        <title>The Global Catalogue of Microorganisms (GCM) 10K type strain sequencing project: providing services to taxonomists for standard genome sequencing and annotation.</title>
        <authorList>
            <consortium name="The Broad Institute Genomics Platform"/>
            <consortium name="The Broad Institute Genome Sequencing Center for Infectious Disease"/>
            <person name="Wu L."/>
            <person name="Ma J."/>
        </authorList>
    </citation>
    <scope>NUCLEOTIDE SEQUENCE [LARGE SCALE GENOMIC DNA]</scope>
    <source>
        <strain evidence="3">CGMCC 1.15353</strain>
    </source>
</reference>
<dbReference type="Proteomes" id="UP000642571">
    <property type="component" value="Unassembled WGS sequence"/>
</dbReference>
<comment type="caution">
    <text evidence="2">The sequence shown here is derived from an EMBL/GenBank/DDBJ whole genome shotgun (WGS) entry which is preliminary data.</text>
</comment>
<keyword evidence="3" id="KW-1185">Reference proteome</keyword>
<sequence>METIITIIFLISAVLIVVVAKYKDIKNKKENPPQQWEGKTQREMEQERERGEKLTEFQKGNGRGGGPF</sequence>
<name>A0ABQ1Q0R9_9BACI</name>
<evidence type="ECO:0000313" key="2">
    <source>
        <dbReference type="EMBL" id="GGD08426.1"/>
    </source>
</evidence>
<protein>
    <submittedName>
        <fullName evidence="2">Uncharacterized protein</fullName>
    </submittedName>
</protein>